<reference evidence="1 2" key="1">
    <citation type="journal article" date="2010" name="Int. J. Syst. Evol. Microbiol.">
        <title>Vagococcus penaei sp. nov., isolated from spoilage microbiota of cooked shrimp (Penaeus vannamei).</title>
        <authorList>
            <person name="Jaffres E."/>
            <person name="Prevost H."/>
            <person name="Rossero A."/>
            <person name="Joffraud J.J."/>
            <person name="Dousset X."/>
        </authorList>
    </citation>
    <scope>NUCLEOTIDE SEQUENCE [LARGE SCALE GENOMIC DNA]</scope>
    <source>
        <strain evidence="1 2">CD276</strain>
    </source>
</reference>
<dbReference type="SUPFAM" id="SSF63825">
    <property type="entry name" value="YWTD domain"/>
    <property type="match status" value="1"/>
</dbReference>
<organism evidence="1 2">
    <name type="scientific">Vagococcus penaei</name>
    <dbReference type="NCBI Taxonomy" id="633807"/>
    <lineage>
        <taxon>Bacteria</taxon>
        <taxon>Bacillati</taxon>
        <taxon>Bacillota</taxon>
        <taxon>Bacilli</taxon>
        <taxon>Lactobacillales</taxon>
        <taxon>Enterococcaceae</taxon>
        <taxon>Vagococcus</taxon>
    </lineage>
</organism>
<dbReference type="KEGG" id="vpi:BW732_01240"/>
<dbReference type="OrthoDB" id="1655118at2"/>
<dbReference type="RefSeq" id="WP_077275077.1">
    <property type="nucleotide sequence ID" value="NZ_CP019609.1"/>
</dbReference>
<dbReference type="Proteomes" id="UP000188246">
    <property type="component" value="Chromosome"/>
</dbReference>
<gene>
    <name evidence="1" type="ORF">BW732_01240</name>
</gene>
<evidence type="ECO:0000313" key="1">
    <source>
        <dbReference type="EMBL" id="AQP52980.1"/>
    </source>
</evidence>
<protein>
    <submittedName>
        <fullName evidence="1">Uncharacterized protein</fullName>
    </submittedName>
</protein>
<accession>A0A1Q2D3M6</accession>
<dbReference type="AlphaFoldDB" id="A0A1Q2D3M6"/>
<evidence type="ECO:0000313" key="2">
    <source>
        <dbReference type="Proteomes" id="UP000188246"/>
    </source>
</evidence>
<sequence>MKYLKVIMILFVCLVGLNGCRFNDNKASLKEGTNVNATLYNLEEQRHALAAYPAFYQASNLDKRSGKEFGTYIIPGLIETESLMLHKNKQLSQSKSMDPQGVTVTEDYLLISAYSHDEEHNSVIYVLDRQTHSYLKTVVLQGKPHVGGLTYDHQTKNIWVCDITPEGKAAIASISLQTLENYHLKPNKQPVKYGQFVVLDDIDRASFITYHDQKIYVGYFSEVAEGVLGEYHIDEHGQLIKGLKNQTRLTLENKGLKPSELAKIVHGIQGITFYRDYLLLSQSYGPENSKILIYPDTKKSTRYLDKEVIKTIEAPPYLEQITAHDGQLYTIFESGTQRFRDDPVITKVDRVIMLNLNKLLTD</sequence>
<dbReference type="STRING" id="633807.BW732_01240"/>
<proteinExistence type="predicted"/>
<dbReference type="EMBL" id="CP019609">
    <property type="protein sequence ID" value="AQP52980.1"/>
    <property type="molecule type" value="Genomic_DNA"/>
</dbReference>
<name>A0A1Q2D3M6_9ENTE</name>
<keyword evidence="2" id="KW-1185">Reference proteome</keyword>